<protein>
    <submittedName>
        <fullName evidence="1">Thioesterase</fullName>
    </submittedName>
</protein>
<organism evidence="1 2">
    <name type="scientific">Pseudomonas fluvialis</name>
    <dbReference type="NCBI Taxonomy" id="1793966"/>
    <lineage>
        <taxon>Bacteria</taxon>
        <taxon>Pseudomonadati</taxon>
        <taxon>Pseudomonadota</taxon>
        <taxon>Gammaproteobacteria</taxon>
        <taxon>Pseudomonadales</taxon>
        <taxon>Pseudomonadaceae</taxon>
        <taxon>Pseudomonas</taxon>
    </lineage>
</organism>
<dbReference type="PANTHER" id="PTHR31793:SF24">
    <property type="entry name" value="LONG-CHAIN ACYL-COA THIOESTERASE FADM"/>
    <property type="match status" value="1"/>
</dbReference>
<dbReference type="Pfam" id="PF13279">
    <property type="entry name" value="4HBT_2"/>
    <property type="match status" value="1"/>
</dbReference>
<comment type="caution">
    <text evidence="1">The sequence shown here is derived from an EMBL/GenBank/DDBJ whole genome shotgun (WGS) entry which is preliminary data.</text>
</comment>
<dbReference type="AlphaFoldDB" id="A0A2I0CNP6"/>
<dbReference type="InterPro" id="IPR050563">
    <property type="entry name" value="4-hydroxybenzoyl-CoA_TE"/>
</dbReference>
<dbReference type="InterPro" id="IPR029069">
    <property type="entry name" value="HotDog_dom_sf"/>
</dbReference>
<evidence type="ECO:0000313" key="1">
    <source>
        <dbReference type="EMBL" id="PKF70703.1"/>
    </source>
</evidence>
<gene>
    <name evidence="1" type="ORF">CW360_11835</name>
</gene>
<proteinExistence type="predicted"/>
<dbReference type="CDD" id="cd00586">
    <property type="entry name" value="4HBT"/>
    <property type="match status" value="1"/>
</dbReference>
<evidence type="ECO:0000313" key="2">
    <source>
        <dbReference type="Proteomes" id="UP000242861"/>
    </source>
</evidence>
<reference evidence="2" key="1">
    <citation type="submission" date="2017-12" db="EMBL/GenBank/DDBJ databases">
        <authorList>
            <person name="Yu X.-Y."/>
        </authorList>
    </citation>
    <scope>NUCLEOTIDE SEQUENCE [LARGE SCALE GENOMIC DNA]</scope>
    <source>
        <strain evidence="2">ZYSR67-Z</strain>
    </source>
</reference>
<dbReference type="Gene3D" id="3.10.129.10">
    <property type="entry name" value="Hotdog Thioesterase"/>
    <property type="match status" value="1"/>
</dbReference>
<accession>A0A2I0CNP6</accession>
<dbReference type="RefSeq" id="WP_101193850.1">
    <property type="nucleotide sequence ID" value="NZ_JAYRKZ010000031.1"/>
</dbReference>
<dbReference type="PANTHER" id="PTHR31793">
    <property type="entry name" value="4-HYDROXYBENZOYL-COA THIOESTERASE FAMILY MEMBER"/>
    <property type="match status" value="1"/>
</dbReference>
<dbReference type="GO" id="GO:0047617">
    <property type="term" value="F:fatty acyl-CoA hydrolase activity"/>
    <property type="evidence" value="ECO:0007669"/>
    <property type="project" value="TreeGrafter"/>
</dbReference>
<name>A0A2I0CNP6_9PSED</name>
<dbReference type="SUPFAM" id="SSF54637">
    <property type="entry name" value="Thioesterase/thiol ester dehydrase-isomerase"/>
    <property type="match status" value="1"/>
</dbReference>
<sequence>MTDTPLLYQCLIPVRWGDMDSYAHVNNTQYLRYLEEARIQWFAQIGIDLQEAPQGPVLLQVQHSFLRPVQYPATLRVQLHAGDLGRSSLVLQHRLYLQDDPTLLGEGYCKLVWIEHASARSTALPEQLRAQWPVMPAS</sequence>
<dbReference type="Proteomes" id="UP000242861">
    <property type="component" value="Unassembled WGS sequence"/>
</dbReference>
<dbReference type="EMBL" id="PIYS01000021">
    <property type="protein sequence ID" value="PKF70703.1"/>
    <property type="molecule type" value="Genomic_DNA"/>
</dbReference>